<comment type="caution">
    <text evidence="1">The sequence shown here is derived from an EMBL/GenBank/DDBJ whole genome shotgun (WGS) entry which is preliminary data.</text>
</comment>
<dbReference type="AlphaFoldDB" id="A0A5C7T7V0"/>
<accession>A0A5C7T7V0</accession>
<dbReference type="RefSeq" id="WP_276656305.1">
    <property type="nucleotide sequence ID" value="NZ_SSFD01000012.1"/>
</dbReference>
<reference evidence="1 2" key="1">
    <citation type="submission" date="2018-09" db="EMBL/GenBank/DDBJ databases">
        <title>Metagenome Assembled Genomes from an Advanced Water Purification Facility.</title>
        <authorList>
            <person name="Stamps B.W."/>
            <person name="Spear J.R."/>
        </authorList>
    </citation>
    <scope>NUCLEOTIDE SEQUENCE [LARGE SCALE GENOMIC DNA]</scope>
    <source>
        <strain evidence="1">Bin_27_1</strain>
    </source>
</reference>
<dbReference type="EMBL" id="SSFD01000012">
    <property type="protein sequence ID" value="TXH92298.1"/>
    <property type="molecule type" value="Genomic_DNA"/>
</dbReference>
<sequence length="177" mass="19475">MAEDIFDGVFDRTRLDLKKGRGAAYFWIACPKSDLYHFLDQVLETPPLPGRIAAAAENAEAIKAGGLPDVPLYGISSITINTNDVDQWFGAPKDMSAKVYAGRLASLIDKLEYVEGAIINNVEVRISGRLKSTFERVLTTFLRARDREFETEFAATQAAEKALKKFTLGGSGSLRAR</sequence>
<evidence type="ECO:0000313" key="2">
    <source>
        <dbReference type="Proteomes" id="UP000321192"/>
    </source>
</evidence>
<organism evidence="1 2">
    <name type="scientific">Thauera aminoaromatica</name>
    <dbReference type="NCBI Taxonomy" id="164330"/>
    <lineage>
        <taxon>Bacteria</taxon>
        <taxon>Pseudomonadati</taxon>
        <taxon>Pseudomonadota</taxon>
        <taxon>Betaproteobacteria</taxon>
        <taxon>Rhodocyclales</taxon>
        <taxon>Zoogloeaceae</taxon>
        <taxon>Thauera</taxon>
    </lineage>
</organism>
<evidence type="ECO:0000313" key="1">
    <source>
        <dbReference type="EMBL" id="TXH92298.1"/>
    </source>
</evidence>
<protein>
    <submittedName>
        <fullName evidence="1">Uncharacterized protein</fullName>
    </submittedName>
</protein>
<name>A0A5C7T7V0_THASP</name>
<gene>
    <name evidence="1" type="ORF">E6Q80_00735</name>
</gene>
<dbReference type="Proteomes" id="UP000321192">
    <property type="component" value="Unassembled WGS sequence"/>
</dbReference>
<proteinExistence type="predicted"/>